<evidence type="ECO:0000313" key="1">
    <source>
        <dbReference type="EMBL" id="SCZ86504.1"/>
    </source>
</evidence>
<reference evidence="1 2" key="1">
    <citation type="submission" date="2016-10" db="EMBL/GenBank/DDBJ databases">
        <authorList>
            <person name="de Groot N.N."/>
        </authorList>
    </citation>
    <scope>NUCLEOTIDE SEQUENCE [LARGE SCALE GENOMIC DNA]</scope>
    <source>
        <strain evidence="1">1</strain>
    </source>
</reference>
<evidence type="ECO:0000313" key="2">
    <source>
        <dbReference type="Proteomes" id="UP000198729"/>
    </source>
</evidence>
<dbReference type="AlphaFoldDB" id="A0A1G5SH50"/>
<gene>
    <name evidence="1" type="ORF">NSMM_590008</name>
</gene>
<organism evidence="1 2">
    <name type="scientific">Nitrosomonas mobilis</name>
    <dbReference type="NCBI Taxonomy" id="51642"/>
    <lineage>
        <taxon>Bacteria</taxon>
        <taxon>Pseudomonadati</taxon>
        <taxon>Pseudomonadota</taxon>
        <taxon>Betaproteobacteria</taxon>
        <taxon>Nitrosomonadales</taxon>
        <taxon>Nitrosomonadaceae</taxon>
        <taxon>Nitrosomonas</taxon>
    </lineage>
</organism>
<dbReference type="Gene3D" id="3.40.50.150">
    <property type="entry name" value="Vaccinia Virus protein VP39"/>
    <property type="match status" value="1"/>
</dbReference>
<evidence type="ECO:0008006" key="3">
    <source>
        <dbReference type="Google" id="ProtNLM"/>
    </source>
</evidence>
<proteinExistence type="predicted"/>
<name>A0A1G5SH50_9PROT</name>
<dbReference type="EMBL" id="FMWO01000068">
    <property type="protein sequence ID" value="SCZ86504.1"/>
    <property type="molecule type" value="Genomic_DNA"/>
</dbReference>
<dbReference type="Pfam" id="PF13489">
    <property type="entry name" value="Methyltransf_23"/>
    <property type="match status" value="1"/>
</dbReference>
<accession>A0A1G5SH50</accession>
<dbReference type="OrthoDB" id="9791837at2"/>
<sequence length="222" mass="25002">MKTYLPELSISDLVHALVSQDWATVEEKLSRQQYERLGLDRALAIASDLLARHQSLSGLRILDVGCNNGLVAKVLSALGCSVVGIDNGDVDGQGLYLDLQSQTQLAGFEFHSKDIAEFLDVEHRHWDCILLLSVTHHWETGYAMSGKRRYSDDDIGRLLATMFRRTRLSIYYECPSSEPGFETGFGINFLLRYCSELPKTRSLGHTIGPNGYPREFWALDME</sequence>
<dbReference type="RefSeq" id="WP_090287567.1">
    <property type="nucleotide sequence ID" value="NZ_FMWO01000068.1"/>
</dbReference>
<dbReference type="SUPFAM" id="SSF53335">
    <property type="entry name" value="S-adenosyl-L-methionine-dependent methyltransferases"/>
    <property type="match status" value="1"/>
</dbReference>
<dbReference type="CDD" id="cd02440">
    <property type="entry name" value="AdoMet_MTases"/>
    <property type="match status" value="1"/>
</dbReference>
<protein>
    <recommendedName>
        <fullName evidence="3">Methyltransferase domain-containing protein</fullName>
    </recommendedName>
</protein>
<dbReference type="Proteomes" id="UP000198729">
    <property type="component" value="Unassembled WGS sequence"/>
</dbReference>
<dbReference type="STRING" id="51642.NSMM_590008"/>
<dbReference type="InterPro" id="IPR029063">
    <property type="entry name" value="SAM-dependent_MTases_sf"/>
</dbReference>
<keyword evidence="2" id="KW-1185">Reference proteome</keyword>